<evidence type="ECO:0000313" key="1">
    <source>
        <dbReference type="EMBL" id="BCI55247.1"/>
    </source>
</evidence>
<protein>
    <submittedName>
        <fullName evidence="1">Pyridoxamine 5'-phosphate oxidase</fullName>
    </submittedName>
</protein>
<reference evidence="1 2" key="1">
    <citation type="submission" date="2020-07" db="EMBL/GenBank/DDBJ databases">
        <title>Complete genome sequence of Mycolicibacterium litorale like strain isolated from cardiac implantable electronic device infection.</title>
        <authorList>
            <person name="Fukano H."/>
            <person name="Miyama H."/>
            <person name="Hoshino Y."/>
        </authorList>
    </citation>
    <scope>NUCLEOTIDE SEQUENCE [LARGE SCALE GENOMIC DNA]</scope>
    <source>
        <strain evidence="1 2">NIIDNTM18</strain>
    </source>
</reference>
<dbReference type="EMBL" id="AP023287">
    <property type="protein sequence ID" value="BCI55247.1"/>
    <property type="molecule type" value="Genomic_DNA"/>
</dbReference>
<dbReference type="AlphaFoldDB" id="A0A6S6PC98"/>
<dbReference type="Proteomes" id="UP000515734">
    <property type="component" value="Chromosome"/>
</dbReference>
<dbReference type="InterPro" id="IPR024747">
    <property type="entry name" value="Pyridox_Oxase-rel"/>
</dbReference>
<sequence length="146" mass="16159">MTHETPSEPVTALTEDESWALLSGMTLGRLALSVRGQPDIFPVNFVVQRRTILIRTAEGTKLAAAMTNGQVAFEVDEHNAEQAWSVVVKGRAKVLMYPEEIAEAERAQVLPWTAPVKRRFLRITPTSITGRRFRLGGEPVEAVDFG</sequence>
<name>A0A6S6PC98_9MYCO</name>
<accession>A0A6S6PC98</accession>
<gene>
    <name evidence="1" type="ORF">NIIDNTM18_45250</name>
</gene>
<dbReference type="Gene3D" id="2.30.110.10">
    <property type="entry name" value="Electron Transport, Fmn-binding Protein, Chain A"/>
    <property type="match status" value="1"/>
</dbReference>
<dbReference type="Pfam" id="PF12900">
    <property type="entry name" value="Pyridox_ox_2"/>
    <property type="match status" value="1"/>
</dbReference>
<dbReference type="SUPFAM" id="SSF50475">
    <property type="entry name" value="FMN-binding split barrel"/>
    <property type="match status" value="1"/>
</dbReference>
<evidence type="ECO:0000313" key="2">
    <source>
        <dbReference type="Proteomes" id="UP000515734"/>
    </source>
</evidence>
<dbReference type="InterPro" id="IPR012349">
    <property type="entry name" value="Split_barrel_FMN-bd"/>
</dbReference>
<proteinExistence type="predicted"/>
<organism evidence="1 2">
    <name type="scientific">Mycolicibacterium litorale</name>
    <dbReference type="NCBI Taxonomy" id="758802"/>
    <lineage>
        <taxon>Bacteria</taxon>
        <taxon>Bacillati</taxon>
        <taxon>Actinomycetota</taxon>
        <taxon>Actinomycetes</taxon>
        <taxon>Mycobacteriales</taxon>
        <taxon>Mycobacteriaceae</taxon>
        <taxon>Mycolicibacterium</taxon>
    </lineage>
</organism>
<dbReference type="RefSeq" id="WP_185292975.1">
    <property type="nucleotide sequence ID" value="NZ_AP023287.1"/>
</dbReference>